<reference evidence="4" key="1">
    <citation type="journal article" date="2019" name="Int. J. Syst. Evol. Microbiol.">
        <title>The Global Catalogue of Microorganisms (GCM) 10K type strain sequencing project: providing services to taxonomists for standard genome sequencing and annotation.</title>
        <authorList>
            <consortium name="The Broad Institute Genomics Platform"/>
            <consortium name="The Broad Institute Genome Sequencing Center for Infectious Disease"/>
            <person name="Wu L."/>
            <person name="Ma J."/>
        </authorList>
    </citation>
    <scope>NUCLEOTIDE SEQUENCE [LARGE SCALE GENOMIC DNA]</scope>
    <source>
        <strain evidence="4">CCUG 60023</strain>
    </source>
</reference>
<comment type="caution">
    <text evidence="3">The sequence shown here is derived from an EMBL/GenBank/DDBJ whole genome shotgun (WGS) entry which is preliminary data.</text>
</comment>
<organism evidence="3 4">
    <name type="scientific">Pseudahrensia aquimaris</name>
    <dbReference type="NCBI Taxonomy" id="744461"/>
    <lineage>
        <taxon>Bacteria</taxon>
        <taxon>Pseudomonadati</taxon>
        <taxon>Pseudomonadota</taxon>
        <taxon>Alphaproteobacteria</taxon>
        <taxon>Hyphomicrobiales</taxon>
        <taxon>Ahrensiaceae</taxon>
        <taxon>Pseudahrensia</taxon>
    </lineage>
</organism>
<keyword evidence="2" id="KW-0812">Transmembrane</keyword>
<protein>
    <recommendedName>
        <fullName evidence="5">DUF3137 domain-containing protein</fullName>
    </recommendedName>
</protein>
<dbReference type="Proteomes" id="UP001597101">
    <property type="component" value="Unassembled WGS sequence"/>
</dbReference>
<evidence type="ECO:0008006" key="5">
    <source>
        <dbReference type="Google" id="ProtNLM"/>
    </source>
</evidence>
<dbReference type="EMBL" id="JBHTJV010000002">
    <property type="protein sequence ID" value="MFD0914797.1"/>
    <property type="molecule type" value="Genomic_DNA"/>
</dbReference>
<evidence type="ECO:0000313" key="3">
    <source>
        <dbReference type="EMBL" id="MFD0914797.1"/>
    </source>
</evidence>
<gene>
    <name evidence="3" type="ORF">ACFQ14_00080</name>
</gene>
<feature type="transmembrane region" description="Helical" evidence="2">
    <location>
        <begin position="59"/>
        <end position="81"/>
    </location>
</feature>
<sequence length="321" mass="35289">MTEHIASDWDPFDGQMPSERQTVSEPGTRITVPPWVSSIGILTALLGFLVLFVGPNGDATMLVGSGLVLASFAAVFVAQALRKDKQWERWTYFCVARDNDWSFRLVKQPSAEDREEGNGDAAYDPAVERAYREIGQLMASRPGQPIPVQIAALYRGRTKSGVPFWMGAQLSKTVMVLAAEELKTDSRGNTGGHGHGIAMVLGFPLARNTGVKADLLAEALWDSRNDFDTESSQFNDIFKIKLRNDSSDEANLLRVLSPATQTSMIDLALRYKAQFLIDGDRIFMAGYDLLNLDDPQAVADVLAEMVDDFASAATSFKHYAE</sequence>
<name>A0ABW3FB44_9HYPH</name>
<keyword evidence="4" id="KW-1185">Reference proteome</keyword>
<accession>A0ABW3FB44</accession>
<evidence type="ECO:0000313" key="4">
    <source>
        <dbReference type="Proteomes" id="UP001597101"/>
    </source>
</evidence>
<evidence type="ECO:0000256" key="1">
    <source>
        <dbReference type="SAM" id="MobiDB-lite"/>
    </source>
</evidence>
<feature type="region of interest" description="Disordered" evidence="1">
    <location>
        <begin position="1"/>
        <end position="26"/>
    </location>
</feature>
<dbReference type="RefSeq" id="WP_377210659.1">
    <property type="nucleotide sequence ID" value="NZ_JBHTJV010000002.1"/>
</dbReference>
<keyword evidence="2" id="KW-0472">Membrane</keyword>
<feature type="transmembrane region" description="Helical" evidence="2">
    <location>
        <begin position="35"/>
        <end position="53"/>
    </location>
</feature>
<evidence type="ECO:0000256" key="2">
    <source>
        <dbReference type="SAM" id="Phobius"/>
    </source>
</evidence>
<keyword evidence="2" id="KW-1133">Transmembrane helix</keyword>
<proteinExistence type="predicted"/>